<evidence type="ECO:0000313" key="6">
    <source>
        <dbReference type="Proteomes" id="UP001154329"/>
    </source>
</evidence>
<protein>
    <recommendedName>
        <fullName evidence="4">Chitin-binding type-2 domain-containing protein</fullName>
    </recommendedName>
</protein>
<feature type="region of interest" description="Disordered" evidence="2">
    <location>
        <begin position="205"/>
        <end position="224"/>
    </location>
</feature>
<feature type="signal peptide" evidence="3">
    <location>
        <begin position="1"/>
        <end position="21"/>
    </location>
</feature>
<dbReference type="InterPro" id="IPR052976">
    <property type="entry name" value="Scoloptoxin-like"/>
</dbReference>
<keyword evidence="6" id="KW-1185">Reference proteome</keyword>
<sequence length="662" mass="73132">MRILPFVFLLLMGMTWRCVQSTCVFETDFGLSINCGLKKSGLFRVRNLGGLKGYVGLGIQLADELGFKESLSSLEQNSKRRSVNGFPVPGSFEPLQAVSQKNNHASNAIANIDNQDRSAYAKMNGRNSVGVVTVPPFRPLMAAANNMVRNVRLAAQQQQQQQQLQQLQQQQHQQQQQQQQQLLKPLPVPAFAALPESIAKVAVEPPKPSPFVGGQRQSPMSPVTTPTVGRLTGPQTMQPAVAPVALVQAQRQTIPSTVFISPPQQQQQLLSPMFIQQPQQQPAMILSQQPQQQQQTVIVPQQQTKVIAPQQQPSVIVPQQQQLSPVYYHNAMQQAANRRFNAFGQSPQNSVDVRPIIVMPTLPVTDNNQKKQTDSNSPLSNEVDPASMMSLFNVAAANNVSVEQLAMALRHRQQQTFYPKAIDDVTTPTTTTIVTTLPTTTTTSPPPTSAYVPDDQQTVAKKIPIKPYKSKYMSNHKVMNAPKEYYPVGYDKNFDDNFVSKVDLPDTTFSCGEQKHFPGLYGDEDLGCMVFHVCAFTDDGLTQKSFLCPESTLFDQTILKCNWWFYVDCKSSRKLYDSNIPISKSYQLMKALTFFSSYSAGPTMDASVAAATAAVSRDTSDESNKSDLTTNSSQFEPVASSSISTTTTTTSTEVLDNVSFRR</sequence>
<feature type="region of interest" description="Disordered" evidence="2">
    <location>
        <begin position="364"/>
        <end position="384"/>
    </location>
</feature>
<evidence type="ECO:0000256" key="3">
    <source>
        <dbReference type="SAM" id="SignalP"/>
    </source>
</evidence>
<feature type="region of interest" description="Disordered" evidence="2">
    <location>
        <begin position="620"/>
        <end position="647"/>
    </location>
</feature>
<organism evidence="5 6">
    <name type="scientific">Aphis gossypii</name>
    <name type="common">Cotton aphid</name>
    <dbReference type="NCBI Taxonomy" id="80765"/>
    <lineage>
        <taxon>Eukaryota</taxon>
        <taxon>Metazoa</taxon>
        <taxon>Ecdysozoa</taxon>
        <taxon>Arthropoda</taxon>
        <taxon>Hexapoda</taxon>
        <taxon>Insecta</taxon>
        <taxon>Pterygota</taxon>
        <taxon>Neoptera</taxon>
        <taxon>Paraneoptera</taxon>
        <taxon>Hemiptera</taxon>
        <taxon>Sternorrhyncha</taxon>
        <taxon>Aphidomorpha</taxon>
        <taxon>Aphidoidea</taxon>
        <taxon>Aphididae</taxon>
        <taxon>Aphidini</taxon>
        <taxon>Aphis</taxon>
        <taxon>Aphis</taxon>
    </lineage>
</organism>
<feature type="compositionally biased region" description="Polar residues" evidence="2">
    <location>
        <begin position="215"/>
        <end position="224"/>
    </location>
</feature>
<feature type="domain" description="Chitin-binding type-2" evidence="4">
    <location>
        <begin position="508"/>
        <end position="571"/>
    </location>
</feature>
<dbReference type="PROSITE" id="PS50940">
    <property type="entry name" value="CHIT_BIND_II"/>
    <property type="match status" value="1"/>
</dbReference>
<keyword evidence="3" id="KW-0732">Signal</keyword>
<evidence type="ECO:0000313" key="5">
    <source>
        <dbReference type="EMBL" id="CAH1725013.1"/>
    </source>
</evidence>
<reference evidence="5" key="1">
    <citation type="submission" date="2022-02" db="EMBL/GenBank/DDBJ databases">
        <authorList>
            <person name="King R."/>
        </authorList>
    </citation>
    <scope>NUCLEOTIDE SEQUENCE</scope>
</reference>
<dbReference type="Proteomes" id="UP001154329">
    <property type="component" value="Chromosome 2"/>
</dbReference>
<dbReference type="InterPro" id="IPR036508">
    <property type="entry name" value="Chitin-bd_dom_sf"/>
</dbReference>
<dbReference type="EMBL" id="OU899035">
    <property type="protein sequence ID" value="CAH1725013.1"/>
    <property type="molecule type" value="Genomic_DNA"/>
</dbReference>
<dbReference type="GO" id="GO:0008061">
    <property type="term" value="F:chitin binding"/>
    <property type="evidence" value="ECO:0007669"/>
    <property type="project" value="InterPro"/>
</dbReference>
<dbReference type="GO" id="GO:0005576">
    <property type="term" value="C:extracellular region"/>
    <property type="evidence" value="ECO:0007669"/>
    <property type="project" value="InterPro"/>
</dbReference>
<dbReference type="PANTHER" id="PTHR22933">
    <property type="entry name" value="FI18007P1-RELATED"/>
    <property type="match status" value="1"/>
</dbReference>
<reference evidence="5" key="2">
    <citation type="submission" date="2022-10" db="EMBL/GenBank/DDBJ databases">
        <authorList>
            <consortium name="ENA_rothamsted_submissions"/>
            <consortium name="culmorum"/>
            <person name="King R."/>
        </authorList>
    </citation>
    <scope>NUCLEOTIDE SEQUENCE</scope>
</reference>
<proteinExistence type="predicted"/>
<dbReference type="Pfam" id="PF01607">
    <property type="entry name" value="CBM_14"/>
    <property type="match status" value="1"/>
</dbReference>
<evidence type="ECO:0000256" key="2">
    <source>
        <dbReference type="SAM" id="MobiDB-lite"/>
    </source>
</evidence>
<accession>A0A9P0J4Z6</accession>
<feature type="compositionally biased region" description="Polar residues" evidence="2">
    <location>
        <begin position="626"/>
        <end position="635"/>
    </location>
</feature>
<name>A0A9P0J4Z6_APHGO</name>
<feature type="chain" id="PRO_5040121507" description="Chitin-binding type-2 domain-containing protein" evidence="3">
    <location>
        <begin position="22"/>
        <end position="662"/>
    </location>
</feature>
<evidence type="ECO:0000256" key="1">
    <source>
        <dbReference type="SAM" id="Coils"/>
    </source>
</evidence>
<dbReference type="Gene3D" id="2.170.140.10">
    <property type="entry name" value="Chitin binding domain"/>
    <property type="match status" value="1"/>
</dbReference>
<feature type="coiled-coil region" evidence="1">
    <location>
        <begin position="141"/>
        <end position="184"/>
    </location>
</feature>
<dbReference type="AlphaFoldDB" id="A0A9P0J4Z6"/>
<dbReference type="SUPFAM" id="SSF57625">
    <property type="entry name" value="Invertebrate chitin-binding proteins"/>
    <property type="match status" value="1"/>
</dbReference>
<dbReference type="PANTHER" id="PTHR22933:SF32">
    <property type="entry name" value="MIND THE GAP, ISOFORM E"/>
    <property type="match status" value="1"/>
</dbReference>
<dbReference type="InterPro" id="IPR002557">
    <property type="entry name" value="Chitin-bd_dom"/>
</dbReference>
<keyword evidence="1" id="KW-0175">Coiled coil</keyword>
<gene>
    <name evidence="5" type="ORF">APHIGO_LOCUS6194</name>
</gene>
<evidence type="ECO:0000259" key="4">
    <source>
        <dbReference type="PROSITE" id="PS50940"/>
    </source>
</evidence>